<accession>A0A117DPA1</accession>
<dbReference type="InterPro" id="IPR000182">
    <property type="entry name" value="GNAT_dom"/>
</dbReference>
<dbReference type="AlphaFoldDB" id="A0A117DPA1"/>
<organism evidence="4 5">
    <name type="scientific">Deinococcus grandis</name>
    <dbReference type="NCBI Taxonomy" id="57498"/>
    <lineage>
        <taxon>Bacteria</taxon>
        <taxon>Thermotogati</taxon>
        <taxon>Deinococcota</taxon>
        <taxon>Deinococci</taxon>
        <taxon>Deinococcales</taxon>
        <taxon>Deinococcaceae</taxon>
        <taxon>Deinococcus</taxon>
    </lineage>
</organism>
<evidence type="ECO:0000256" key="1">
    <source>
        <dbReference type="ARBA" id="ARBA00022679"/>
    </source>
</evidence>
<dbReference type="RefSeq" id="WP_236704770.1">
    <property type="nucleotide sequence ID" value="NZ_BCMS01000001.1"/>
</dbReference>
<feature type="domain" description="N-acetyltransferase" evidence="3">
    <location>
        <begin position="16"/>
        <end position="158"/>
    </location>
</feature>
<reference evidence="5" key="1">
    <citation type="submission" date="2015-11" db="EMBL/GenBank/DDBJ databases">
        <title>Draft Genome Sequence of the Radioresistant Bacterium Deinococcus grandis, Isolated from Freshwater Fish in Japan.</title>
        <authorList>
            <person name="Satoh K."/>
            <person name="Onodera T."/>
            <person name="Omoso K."/>
            <person name="Takeda-Yano K."/>
            <person name="Katayama T."/>
            <person name="Oono Y."/>
            <person name="Narumi I."/>
        </authorList>
    </citation>
    <scope>NUCLEOTIDE SEQUENCE [LARGE SCALE GENOMIC DNA]</scope>
    <source>
        <strain evidence="5">ATCC 43672</strain>
    </source>
</reference>
<gene>
    <name evidence="4" type="ORF">DEIGR_103143</name>
</gene>
<keyword evidence="2 4" id="KW-0012">Acyltransferase</keyword>
<protein>
    <submittedName>
        <fullName evidence="4">Putative acyltransferase</fullName>
    </submittedName>
</protein>
<name>A0A117DPA1_9DEIO</name>
<dbReference type="CDD" id="cd04301">
    <property type="entry name" value="NAT_SF"/>
    <property type="match status" value="1"/>
</dbReference>
<keyword evidence="5" id="KW-1185">Reference proteome</keyword>
<evidence type="ECO:0000256" key="2">
    <source>
        <dbReference type="ARBA" id="ARBA00023315"/>
    </source>
</evidence>
<proteinExistence type="predicted"/>
<evidence type="ECO:0000313" key="4">
    <source>
        <dbReference type="EMBL" id="GAQ23116.1"/>
    </source>
</evidence>
<dbReference type="PROSITE" id="PS51186">
    <property type="entry name" value="GNAT"/>
    <property type="match status" value="1"/>
</dbReference>
<comment type="caution">
    <text evidence="4">The sequence shown here is derived from an EMBL/GenBank/DDBJ whole genome shotgun (WGS) entry which is preliminary data.</text>
</comment>
<evidence type="ECO:0000259" key="3">
    <source>
        <dbReference type="PROSITE" id="PS51186"/>
    </source>
</evidence>
<dbReference type="Proteomes" id="UP000056209">
    <property type="component" value="Unassembled WGS sequence"/>
</dbReference>
<dbReference type="InterPro" id="IPR050832">
    <property type="entry name" value="Bact_Acetyltransf"/>
</dbReference>
<keyword evidence="1 4" id="KW-0808">Transferase</keyword>
<dbReference type="Gene3D" id="3.40.630.30">
    <property type="match status" value="1"/>
</dbReference>
<dbReference type="SUPFAM" id="SSF55729">
    <property type="entry name" value="Acyl-CoA N-acyltransferases (Nat)"/>
    <property type="match status" value="1"/>
</dbReference>
<evidence type="ECO:0000313" key="5">
    <source>
        <dbReference type="Proteomes" id="UP000056209"/>
    </source>
</evidence>
<dbReference type="PANTHER" id="PTHR43877:SF2">
    <property type="entry name" value="AMINOALKYLPHOSPHONATE N-ACETYLTRANSFERASE-RELATED"/>
    <property type="match status" value="1"/>
</dbReference>
<dbReference type="EMBL" id="BCMS01000001">
    <property type="protein sequence ID" value="GAQ23116.1"/>
    <property type="molecule type" value="Genomic_DNA"/>
</dbReference>
<sequence length="158" mass="16906">MTTQTVRIVKASPADPRVLALMDAQQAELRELYVDTTEVTEAFDPQSLSGAGCVLLAAAREDGTLVGCGALKRWDAASAEVKRMYVTPDARGSGAARALLDALVARGRAHGYARLVLETGDRQHAAIALYVRAGFRRVPNFGVYVGVEDSLCFELPLA</sequence>
<dbReference type="PANTHER" id="PTHR43877">
    <property type="entry name" value="AMINOALKYLPHOSPHONATE N-ACETYLTRANSFERASE-RELATED-RELATED"/>
    <property type="match status" value="1"/>
</dbReference>
<dbReference type="InterPro" id="IPR016181">
    <property type="entry name" value="Acyl_CoA_acyltransferase"/>
</dbReference>
<dbReference type="Pfam" id="PF00583">
    <property type="entry name" value="Acetyltransf_1"/>
    <property type="match status" value="1"/>
</dbReference>
<dbReference type="GO" id="GO:0016747">
    <property type="term" value="F:acyltransferase activity, transferring groups other than amino-acyl groups"/>
    <property type="evidence" value="ECO:0007669"/>
    <property type="project" value="InterPro"/>
</dbReference>